<accession>A0AAD5C1S4</accession>
<dbReference type="AlphaFoldDB" id="A0AAD5C1S4"/>
<dbReference type="SUPFAM" id="SSF54495">
    <property type="entry name" value="UBC-like"/>
    <property type="match status" value="1"/>
</dbReference>
<evidence type="ECO:0000313" key="2">
    <source>
        <dbReference type="Proteomes" id="UP001206925"/>
    </source>
</evidence>
<organism evidence="1 2">
    <name type="scientific">Ambrosia artemisiifolia</name>
    <name type="common">Common ragweed</name>
    <dbReference type="NCBI Taxonomy" id="4212"/>
    <lineage>
        <taxon>Eukaryota</taxon>
        <taxon>Viridiplantae</taxon>
        <taxon>Streptophyta</taxon>
        <taxon>Embryophyta</taxon>
        <taxon>Tracheophyta</taxon>
        <taxon>Spermatophyta</taxon>
        <taxon>Magnoliopsida</taxon>
        <taxon>eudicotyledons</taxon>
        <taxon>Gunneridae</taxon>
        <taxon>Pentapetalae</taxon>
        <taxon>asterids</taxon>
        <taxon>campanulids</taxon>
        <taxon>Asterales</taxon>
        <taxon>Asteraceae</taxon>
        <taxon>Asteroideae</taxon>
        <taxon>Heliantheae alliance</taxon>
        <taxon>Heliantheae</taxon>
        <taxon>Ambrosia</taxon>
    </lineage>
</organism>
<dbReference type="EMBL" id="JAMZMK010009913">
    <property type="protein sequence ID" value="KAI7733741.1"/>
    <property type="molecule type" value="Genomic_DNA"/>
</dbReference>
<sequence>MQTFIELFIFLSQILTPFGISRLLQKRIATCTSFGSLSVSYGWIKSAYGAQGTLCANEKYQLQVDLPKHYVMEASQIRFLLLATDVSYEGMEWRWREARIHVRCLEGNWLLRWKNAGGWLGTRTQSEHVDFSYWLNRLSGLQKVQICNINLSFIFDNFETGQIGVCWHL</sequence>
<dbReference type="InterPro" id="IPR016135">
    <property type="entry name" value="UBQ-conjugating_enzyme/RWD"/>
</dbReference>
<gene>
    <name evidence="1" type="ORF">M8C21_031844</name>
</gene>
<reference evidence="1" key="1">
    <citation type="submission" date="2022-06" db="EMBL/GenBank/DDBJ databases">
        <title>Uncovering the hologenomic basis of an extraordinary plant invasion.</title>
        <authorList>
            <person name="Bieker V.C."/>
            <person name="Martin M.D."/>
            <person name="Gilbert T."/>
            <person name="Hodgins K."/>
            <person name="Battlay P."/>
            <person name="Petersen B."/>
            <person name="Wilson J."/>
        </authorList>
    </citation>
    <scope>NUCLEOTIDE SEQUENCE</scope>
    <source>
        <strain evidence="1">AA19_3_7</strain>
        <tissue evidence="1">Leaf</tissue>
    </source>
</reference>
<protein>
    <submittedName>
        <fullName evidence="1">Uncharacterized protein</fullName>
    </submittedName>
</protein>
<dbReference type="Proteomes" id="UP001206925">
    <property type="component" value="Unassembled WGS sequence"/>
</dbReference>
<keyword evidence="2" id="KW-1185">Reference proteome</keyword>
<comment type="caution">
    <text evidence="1">The sequence shown here is derived from an EMBL/GenBank/DDBJ whole genome shotgun (WGS) entry which is preliminary data.</text>
</comment>
<evidence type="ECO:0000313" key="1">
    <source>
        <dbReference type="EMBL" id="KAI7733741.1"/>
    </source>
</evidence>
<proteinExistence type="predicted"/>
<name>A0AAD5C1S4_AMBAR</name>